<sequence>MEGRRRGITTDRALVGVRDDEVLGSASVFPACQFRTIIIGISTLIALPSYRNAIIDLFGAIKPKRISNSRRATGNVINVTSNTIVMRSTDRKSDT</sequence>
<keyword evidence="2" id="KW-1185">Reference proteome</keyword>
<dbReference type="EMBL" id="UYWY01019897">
    <property type="protein sequence ID" value="VDM39720.1"/>
    <property type="molecule type" value="Genomic_DNA"/>
</dbReference>
<evidence type="ECO:0000313" key="2">
    <source>
        <dbReference type="Proteomes" id="UP000050794"/>
    </source>
</evidence>
<accession>A0A183UIS9</accession>
<reference evidence="3" key="1">
    <citation type="submission" date="2016-06" db="UniProtKB">
        <authorList>
            <consortium name="WormBaseParasite"/>
        </authorList>
    </citation>
    <scope>IDENTIFICATION</scope>
</reference>
<proteinExistence type="predicted"/>
<name>A0A183UIS9_TOXCA</name>
<dbReference type="WBParaSite" id="TCNE_0000839901-mRNA-1">
    <property type="protein sequence ID" value="TCNE_0000839901-mRNA-1"/>
    <property type="gene ID" value="TCNE_0000839901"/>
</dbReference>
<organism evidence="2 3">
    <name type="scientific">Toxocara canis</name>
    <name type="common">Canine roundworm</name>
    <dbReference type="NCBI Taxonomy" id="6265"/>
    <lineage>
        <taxon>Eukaryota</taxon>
        <taxon>Metazoa</taxon>
        <taxon>Ecdysozoa</taxon>
        <taxon>Nematoda</taxon>
        <taxon>Chromadorea</taxon>
        <taxon>Rhabditida</taxon>
        <taxon>Spirurina</taxon>
        <taxon>Ascaridomorpha</taxon>
        <taxon>Ascaridoidea</taxon>
        <taxon>Toxocaridae</taxon>
        <taxon>Toxocara</taxon>
    </lineage>
</organism>
<gene>
    <name evidence="1" type="ORF">TCNE_LOCUS8399</name>
</gene>
<evidence type="ECO:0000313" key="1">
    <source>
        <dbReference type="EMBL" id="VDM39720.1"/>
    </source>
</evidence>
<dbReference type="Proteomes" id="UP000050794">
    <property type="component" value="Unassembled WGS sequence"/>
</dbReference>
<dbReference type="AlphaFoldDB" id="A0A183UIS9"/>
<reference evidence="1 2" key="2">
    <citation type="submission" date="2018-11" db="EMBL/GenBank/DDBJ databases">
        <authorList>
            <consortium name="Pathogen Informatics"/>
        </authorList>
    </citation>
    <scope>NUCLEOTIDE SEQUENCE [LARGE SCALE GENOMIC DNA]</scope>
</reference>
<evidence type="ECO:0000313" key="3">
    <source>
        <dbReference type="WBParaSite" id="TCNE_0000839901-mRNA-1"/>
    </source>
</evidence>
<protein>
    <submittedName>
        <fullName evidence="1 3">Uncharacterized protein</fullName>
    </submittedName>
</protein>